<sequence>MEFSDSDKLVINGTAEDVAALRVRMEEDRGKPKGRKEKKIGGCLSGSKLADDVNSGILENGRKDRGAKKFMRLFLHPQKNQTLRRPTVADHFPWAGTDLDGIISSFNSKGYSLYHTIWLMCNS</sequence>
<keyword evidence="2" id="KW-1185">Reference proteome</keyword>
<dbReference type="Proteomes" id="UP001327560">
    <property type="component" value="Chromosome 2"/>
</dbReference>
<dbReference type="AlphaFoldDB" id="A0AAQ3JY45"/>
<dbReference type="EMBL" id="CP136891">
    <property type="protein sequence ID" value="WOK97217.1"/>
    <property type="molecule type" value="Genomic_DNA"/>
</dbReference>
<gene>
    <name evidence="1" type="ORF">Cni_G05925</name>
</gene>
<proteinExistence type="predicted"/>
<evidence type="ECO:0000313" key="2">
    <source>
        <dbReference type="Proteomes" id="UP001327560"/>
    </source>
</evidence>
<protein>
    <submittedName>
        <fullName evidence="1">Uncharacterized protein</fullName>
    </submittedName>
</protein>
<reference evidence="1 2" key="1">
    <citation type="submission" date="2023-10" db="EMBL/GenBank/DDBJ databases">
        <title>Chromosome-scale genome assembly provides insights into flower coloration mechanisms of Canna indica.</title>
        <authorList>
            <person name="Li C."/>
        </authorList>
    </citation>
    <scope>NUCLEOTIDE SEQUENCE [LARGE SCALE GENOMIC DNA]</scope>
    <source>
        <tissue evidence="1">Flower</tissue>
    </source>
</reference>
<evidence type="ECO:0000313" key="1">
    <source>
        <dbReference type="EMBL" id="WOK97217.1"/>
    </source>
</evidence>
<organism evidence="1 2">
    <name type="scientific">Canna indica</name>
    <name type="common">Indian-shot</name>
    <dbReference type="NCBI Taxonomy" id="4628"/>
    <lineage>
        <taxon>Eukaryota</taxon>
        <taxon>Viridiplantae</taxon>
        <taxon>Streptophyta</taxon>
        <taxon>Embryophyta</taxon>
        <taxon>Tracheophyta</taxon>
        <taxon>Spermatophyta</taxon>
        <taxon>Magnoliopsida</taxon>
        <taxon>Liliopsida</taxon>
        <taxon>Zingiberales</taxon>
        <taxon>Cannaceae</taxon>
        <taxon>Canna</taxon>
    </lineage>
</organism>
<name>A0AAQ3JY45_9LILI</name>
<accession>A0AAQ3JY45</accession>